<organism evidence="1 2">
    <name type="scientific">Leuconostoc pseudomesenteroides</name>
    <dbReference type="NCBI Taxonomy" id="33968"/>
    <lineage>
        <taxon>Bacteria</taxon>
        <taxon>Bacillati</taxon>
        <taxon>Bacillota</taxon>
        <taxon>Bacilli</taxon>
        <taxon>Lactobacillales</taxon>
        <taxon>Lactobacillaceae</taxon>
        <taxon>Leuconostoc</taxon>
    </lineage>
</organism>
<evidence type="ECO:0000313" key="1">
    <source>
        <dbReference type="EMBL" id="QEA41241.1"/>
    </source>
</evidence>
<reference evidence="1 2" key="1">
    <citation type="submission" date="2019-06" db="EMBL/GenBank/DDBJ databases">
        <title>Genome analyses of bacteria isolated from kimchi.</title>
        <authorList>
            <person name="Lee S."/>
            <person name="Ahn S."/>
            <person name="Roh S."/>
        </authorList>
    </citation>
    <scope>NUCLEOTIDE SEQUENCE [LARGE SCALE GENOMIC DNA]</scope>
    <source>
        <strain evidence="1 2">CBA3630</strain>
    </source>
</reference>
<dbReference type="EMBL" id="CP042383">
    <property type="protein sequence ID" value="QEA41241.1"/>
    <property type="molecule type" value="Genomic_DNA"/>
</dbReference>
<proteinExistence type="predicted"/>
<dbReference type="RefSeq" id="WP_147651097.1">
    <property type="nucleotide sequence ID" value="NZ_CP042383.1"/>
</dbReference>
<evidence type="ECO:0000313" key="2">
    <source>
        <dbReference type="Proteomes" id="UP000321296"/>
    </source>
</evidence>
<protein>
    <submittedName>
        <fullName evidence="1">Uncharacterized protein</fullName>
    </submittedName>
</protein>
<sequence length="73" mass="8793">MGFIDFIIIVAAVAWFFYDERKFDKEDYLKDVNKLQRLEQEMKDGKSWNQAQRSVDQKYIDEINNAEKQKKNA</sequence>
<dbReference type="AlphaFoldDB" id="A0A5B8SXQ6"/>
<name>A0A5B8SXQ6_LEUPS</name>
<accession>A0A5B8SXQ6</accession>
<dbReference type="Proteomes" id="UP000321296">
    <property type="component" value="Chromosome"/>
</dbReference>
<gene>
    <name evidence="1" type="ORF">FGL85_01160</name>
</gene>
<dbReference type="KEGG" id="lpse:FGL85_01160"/>